<dbReference type="InterPro" id="IPR010777">
    <property type="entry name" value="PipA"/>
</dbReference>
<dbReference type="Proteomes" id="UP001168821">
    <property type="component" value="Unassembled WGS sequence"/>
</dbReference>
<protein>
    <submittedName>
        <fullName evidence="1">Uncharacterized protein</fullName>
    </submittedName>
</protein>
<evidence type="ECO:0000313" key="1">
    <source>
        <dbReference type="EMBL" id="KAJ3636432.1"/>
    </source>
</evidence>
<proteinExistence type="predicted"/>
<accession>A0AA38M1Q3</accession>
<organism evidence="1 2">
    <name type="scientific">Zophobas morio</name>
    <dbReference type="NCBI Taxonomy" id="2755281"/>
    <lineage>
        <taxon>Eukaryota</taxon>
        <taxon>Metazoa</taxon>
        <taxon>Ecdysozoa</taxon>
        <taxon>Arthropoda</taxon>
        <taxon>Hexapoda</taxon>
        <taxon>Insecta</taxon>
        <taxon>Pterygota</taxon>
        <taxon>Neoptera</taxon>
        <taxon>Endopterygota</taxon>
        <taxon>Coleoptera</taxon>
        <taxon>Polyphaga</taxon>
        <taxon>Cucujiformia</taxon>
        <taxon>Tenebrionidae</taxon>
        <taxon>Zophobas</taxon>
    </lineage>
</organism>
<name>A0AA38M1Q3_9CUCU</name>
<dbReference type="EMBL" id="JALNTZ010000110">
    <property type="protein sequence ID" value="KAJ3636432.1"/>
    <property type="molecule type" value="Genomic_DNA"/>
</dbReference>
<gene>
    <name evidence="1" type="ORF">Zmor_003941</name>
</gene>
<sequence>MQLENPDPLLLIHDQVAMDSTNRFVGKTEDAIVMSFIKSIKDINYYDYIKFSTDEWLAHSSEYYMLKRIMNEVYYYSPTFRRLFNYAYDFELQFPGNRWLIAPREAFSTTITQNEFSAAGGVRTIGLNVEFIDSRYYEAENGPVPYTAEHAYLNELIKALTGFQVQPSEFYLRGPIVEYTNIVLMEVGRELSFYRVPIRTSSVTRLSNEQLGAISHYKTLSNTYPELRMQTENPDPFLLDHDRIAVDSSDQLSHRKLRVIDLMFKEYISMPTKLYGKTPNFTYLESLLEKAYTRSPTFRRLFNFALLKYNWDNAINRVKILFNTKMFAARPVYPIVSKEGYFYSKFKSNSLLYLKDEIVHNYLGANNKLYKSSYNRVLIHEVVHALTGLPDVTSAGHLRGPVVEYTNIILLEMGLQEPIRAVYNKSPYIHTAAV</sequence>
<dbReference type="AlphaFoldDB" id="A0AA38M1Q3"/>
<reference evidence="1" key="1">
    <citation type="journal article" date="2023" name="G3 (Bethesda)">
        <title>Whole genome assemblies of Zophobas morio and Tenebrio molitor.</title>
        <authorList>
            <person name="Kaur S."/>
            <person name="Stinson S.A."/>
            <person name="diCenzo G.C."/>
        </authorList>
    </citation>
    <scope>NUCLEOTIDE SEQUENCE</scope>
    <source>
        <strain evidence="1">QUZm001</strain>
    </source>
</reference>
<keyword evidence="2" id="KW-1185">Reference proteome</keyword>
<comment type="caution">
    <text evidence="1">The sequence shown here is derived from an EMBL/GenBank/DDBJ whole genome shotgun (WGS) entry which is preliminary data.</text>
</comment>
<evidence type="ECO:0000313" key="2">
    <source>
        <dbReference type="Proteomes" id="UP001168821"/>
    </source>
</evidence>
<dbReference type="Pfam" id="PF07108">
    <property type="entry name" value="PipA"/>
    <property type="match status" value="2"/>
</dbReference>